<dbReference type="RefSeq" id="WP_071021944.1">
    <property type="nucleotide sequence ID" value="NZ_MLQM01000011.1"/>
</dbReference>
<dbReference type="Proteomes" id="UP000179734">
    <property type="component" value="Unassembled WGS sequence"/>
</dbReference>
<feature type="chain" id="PRO_5010203847" description="Lipoprotein LppI" evidence="2">
    <location>
        <begin position="20"/>
        <end position="224"/>
    </location>
</feature>
<evidence type="ECO:0008006" key="5">
    <source>
        <dbReference type="Google" id="ProtNLM"/>
    </source>
</evidence>
<feature type="compositionally biased region" description="Low complexity" evidence="1">
    <location>
        <begin position="33"/>
        <end position="44"/>
    </location>
</feature>
<evidence type="ECO:0000256" key="2">
    <source>
        <dbReference type="SAM" id="SignalP"/>
    </source>
</evidence>
<evidence type="ECO:0000256" key="1">
    <source>
        <dbReference type="SAM" id="MobiDB-lite"/>
    </source>
</evidence>
<feature type="region of interest" description="Disordered" evidence="1">
    <location>
        <begin position="21"/>
        <end position="54"/>
    </location>
</feature>
<keyword evidence="2" id="KW-0732">Signal</keyword>
<name>A0A1S1NNW7_9MYCO</name>
<feature type="signal peptide" evidence="2">
    <location>
        <begin position="1"/>
        <end position="19"/>
    </location>
</feature>
<proteinExistence type="predicted"/>
<accession>A0A1S1NNW7</accession>
<comment type="caution">
    <text evidence="3">The sequence shown here is derived from an EMBL/GenBank/DDBJ whole genome shotgun (WGS) entry which is preliminary data.</text>
</comment>
<keyword evidence="4" id="KW-1185">Reference proteome</keyword>
<sequence>MRNAVLVAVLLLVAGCSRATVGHPESPHPSAPAPSSRTPTAAPSAPVPSTPPDAGAPVAAVIAWVEAGRRVDATGYHSATRDGATTELGDDVGFTTPADATGHTTCMTNAGALACLVDLTDPPPRPQDVYGAWQGNWVDFDGSSVQVGSAHADPGPFLRGDGPELPYGASLAFGDYRCRADPAGLVCVNYAHRAAARFAAAGITPFGCLHPAPTPPGVGKKFGC</sequence>
<dbReference type="AlphaFoldDB" id="A0A1S1NNW7"/>
<organism evidence="3 4">
    <name type="scientific">Mycobacterium talmoniae</name>
    <dbReference type="NCBI Taxonomy" id="1858794"/>
    <lineage>
        <taxon>Bacteria</taxon>
        <taxon>Bacillati</taxon>
        <taxon>Actinomycetota</taxon>
        <taxon>Actinomycetes</taxon>
        <taxon>Mycobacteriales</taxon>
        <taxon>Mycobacteriaceae</taxon>
        <taxon>Mycobacterium</taxon>
    </lineage>
</organism>
<dbReference type="PROSITE" id="PS51257">
    <property type="entry name" value="PROKAR_LIPOPROTEIN"/>
    <property type="match status" value="1"/>
</dbReference>
<evidence type="ECO:0000313" key="3">
    <source>
        <dbReference type="EMBL" id="OHV05882.1"/>
    </source>
</evidence>
<evidence type="ECO:0000313" key="4">
    <source>
        <dbReference type="Proteomes" id="UP000179734"/>
    </source>
</evidence>
<gene>
    <name evidence="3" type="ORF">BKN37_04105</name>
</gene>
<dbReference type="EMBL" id="MLQM01000011">
    <property type="protein sequence ID" value="OHV05882.1"/>
    <property type="molecule type" value="Genomic_DNA"/>
</dbReference>
<protein>
    <recommendedName>
        <fullName evidence="5">Lipoprotein LppI</fullName>
    </recommendedName>
</protein>
<reference evidence="3 4" key="1">
    <citation type="submission" date="2016-10" db="EMBL/GenBank/DDBJ databases">
        <title>Genome sequence of Mycobacterium talmonii.</title>
        <authorList>
            <person name="Greninger A.L."/>
            <person name="Elliott B."/>
            <person name="Vasireddy S."/>
            <person name="Vasireddy R."/>
        </authorList>
    </citation>
    <scope>NUCLEOTIDE SEQUENCE [LARGE SCALE GENOMIC DNA]</scope>
    <source>
        <strain evidence="4">NE-TNMC-100812</strain>
    </source>
</reference>